<feature type="domain" description="Condensin complex subunit 1 N-terminal" evidence="2">
    <location>
        <begin position="2"/>
        <end position="148"/>
    </location>
</feature>
<dbReference type="GO" id="GO:0000779">
    <property type="term" value="C:condensed chromosome, centromeric region"/>
    <property type="evidence" value="ECO:0007669"/>
    <property type="project" value="TreeGrafter"/>
</dbReference>
<dbReference type="EMBL" id="JAIXMP010000032">
    <property type="protein sequence ID" value="KAI9250588.1"/>
    <property type="molecule type" value="Genomic_DNA"/>
</dbReference>
<dbReference type="InterPro" id="IPR016024">
    <property type="entry name" value="ARM-type_fold"/>
</dbReference>
<dbReference type="GO" id="GO:0042393">
    <property type="term" value="F:histone binding"/>
    <property type="evidence" value="ECO:0007669"/>
    <property type="project" value="TreeGrafter"/>
</dbReference>
<name>A0AAD5K0V3_9FUNG</name>
<protein>
    <submittedName>
        <fullName evidence="3">Non-SMC mitotic condensation complex subunit 1</fullName>
    </submittedName>
</protein>
<dbReference type="GO" id="GO:0000796">
    <property type="term" value="C:condensin complex"/>
    <property type="evidence" value="ECO:0007669"/>
    <property type="project" value="TreeGrafter"/>
</dbReference>
<dbReference type="PANTHER" id="PTHR14222">
    <property type="entry name" value="CONDENSIN"/>
    <property type="match status" value="1"/>
</dbReference>
<keyword evidence="4" id="KW-1185">Reference proteome</keyword>
<dbReference type="InterPro" id="IPR024324">
    <property type="entry name" value="Condensin_cplx_su1_N"/>
</dbReference>
<dbReference type="PANTHER" id="PTHR14222:SF2">
    <property type="entry name" value="CONDENSIN COMPLEX SUBUNIT 1"/>
    <property type="match status" value="1"/>
</dbReference>
<feature type="region of interest" description="Disordered" evidence="1">
    <location>
        <begin position="45"/>
        <end position="65"/>
    </location>
</feature>
<dbReference type="AlphaFoldDB" id="A0AAD5K0V3"/>
<gene>
    <name evidence="3" type="ORF">BDA99DRAFT_444877</name>
</gene>
<evidence type="ECO:0000256" key="1">
    <source>
        <dbReference type="SAM" id="MobiDB-lite"/>
    </source>
</evidence>
<dbReference type="Proteomes" id="UP001209540">
    <property type="component" value="Unassembled WGS sequence"/>
</dbReference>
<feature type="compositionally biased region" description="Low complexity" evidence="1">
    <location>
        <begin position="45"/>
        <end position="55"/>
    </location>
</feature>
<dbReference type="Pfam" id="PF12922">
    <property type="entry name" value="Cnd1_N"/>
    <property type="match status" value="1"/>
</dbReference>
<organism evidence="3 4">
    <name type="scientific">Phascolomyces articulosus</name>
    <dbReference type="NCBI Taxonomy" id="60185"/>
    <lineage>
        <taxon>Eukaryota</taxon>
        <taxon>Fungi</taxon>
        <taxon>Fungi incertae sedis</taxon>
        <taxon>Mucoromycota</taxon>
        <taxon>Mucoromycotina</taxon>
        <taxon>Mucoromycetes</taxon>
        <taxon>Mucorales</taxon>
        <taxon>Lichtheimiaceae</taxon>
        <taxon>Phascolomyces</taxon>
    </lineage>
</organism>
<dbReference type="InterPro" id="IPR026971">
    <property type="entry name" value="CND1/NCAPD3"/>
</dbReference>
<evidence type="ECO:0000259" key="2">
    <source>
        <dbReference type="Pfam" id="PF12922"/>
    </source>
</evidence>
<evidence type="ECO:0000313" key="4">
    <source>
        <dbReference type="Proteomes" id="UP001209540"/>
    </source>
</evidence>
<proteinExistence type="predicted"/>
<comment type="caution">
    <text evidence="3">The sequence shown here is derived from an EMBL/GenBank/DDBJ whole genome shotgun (WGS) entry which is preliminary data.</text>
</comment>
<reference evidence="3" key="2">
    <citation type="submission" date="2023-02" db="EMBL/GenBank/DDBJ databases">
        <authorList>
            <consortium name="DOE Joint Genome Institute"/>
            <person name="Mondo S.J."/>
            <person name="Chang Y."/>
            <person name="Wang Y."/>
            <person name="Ahrendt S."/>
            <person name="Andreopoulos W."/>
            <person name="Barry K."/>
            <person name="Beard J."/>
            <person name="Benny G.L."/>
            <person name="Blankenship S."/>
            <person name="Bonito G."/>
            <person name="Cuomo C."/>
            <person name="Desiro A."/>
            <person name="Gervers K.A."/>
            <person name="Hundley H."/>
            <person name="Kuo A."/>
            <person name="LaButti K."/>
            <person name="Lang B.F."/>
            <person name="Lipzen A."/>
            <person name="O'Donnell K."/>
            <person name="Pangilinan J."/>
            <person name="Reynolds N."/>
            <person name="Sandor L."/>
            <person name="Smith M.W."/>
            <person name="Tsang A."/>
            <person name="Grigoriev I.V."/>
            <person name="Stajich J.E."/>
            <person name="Spatafora J.W."/>
        </authorList>
    </citation>
    <scope>NUCLEOTIDE SEQUENCE</scope>
    <source>
        <strain evidence="3">RSA 2281</strain>
    </source>
</reference>
<dbReference type="SUPFAM" id="SSF48371">
    <property type="entry name" value="ARM repeat"/>
    <property type="match status" value="1"/>
</dbReference>
<dbReference type="GO" id="GO:0010032">
    <property type="term" value="P:meiotic chromosome condensation"/>
    <property type="evidence" value="ECO:0007669"/>
    <property type="project" value="TreeGrafter"/>
</dbReference>
<dbReference type="GO" id="GO:0007076">
    <property type="term" value="P:mitotic chromosome condensation"/>
    <property type="evidence" value="ECO:0007669"/>
    <property type="project" value="InterPro"/>
</dbReference>
<feature type="non-terminal residue" evidence="3">
    <location>
        <position position="305"/>
    </location>
</feature>
<evidence type="ECO:0000313" key="3">
    <source>
        <dbReference type="EMBL" id="KAI9250588.1"/>
    </source>
</evidence>
<accession>A0AAD5K0V3</accession>
<sequence length="305" mass="34968">AEVKATSDDLDNSEKDTFTNHRQSLEHYGFLVYWILIVSDESSTSSITVSGTTSSKPKKGKSRGTEVTDWSAHKIKAFDLIARLLDIKITKIWTLTPERQTFIGLFTKPAFQIFEDPATSKSHTKEIKHRAFRILGLCIKYYGYMFAAQTTIMQDLQYWEHSAEPMAELLKYLIEKLDYTQLADEILREISNKEFKDVSSKEVKDSPNAKTFAAFLIKLTELSPKTILKNLGLLIHQLGSESYTMRMAIIEALGGLIIELTQHMDDNHSQKEQINGFFDILEERMLDPIAFVRSKVLQTYLRILE</sequence>
<reference evidence="3" key="1">
    <citation type="journal article" date="2022" name="IScience">
        <title>Evolution of zygomycete secretomes and the origins of terrestrial fungal ecologies.</title>
        <authorList>
            <person name="Chang Y."/>
            <person name="Wang Y."/>
            <person name="Mondo S."/>
            <person name="Ahrendt S."/>
            <person name="Andreopoulos W."/>
            <person name="Barry K."/>
            <person name="Beard J."/>
            <person name="Benny G.L."/>
            <person name="Blankenship S."/>
            <person name="Bonito G."/>
            <person name="Cuomo C."/>
            <person name="Desiro A."/>
            <person name="Gervers K.A."/>
            <person name="Hundley H."/>
            <person name="Kuo A."/>
            <person name="LaButti K."/>
            <person name="Lang B.F."/>
            <person name="Lipzen A."/>
            <person name="O'Donnell K."/>
            <person name="Pangilinan J."/>
            <person name="Reynolds N."/>
            <person name="Sandor L."/>
            <person name="Smith M.E."/>
            <person name="Tsang A."/>
            <person name="Grigoriev I.V."/>
            <person name="Stajich J.E."/>
            <person name="Spatafora J.W."/>
        </authorList>
    </citation>
    <scope>NUCLEOTIDE SEQUENCE</scope>
    <source>
        <strain evidence="3">RSA 2281</strain>
    </source>
</reference>